<reference evidence="7 8" key="1">
    <citation type="submission" date="2020-07" db="EMBL/GenBank/DDBJ databases">
        <title>Diversity of carbapenemase encoding genes among Pseudomonas putida group clinical isolates in a tertiary Brazilian hospital.</title>
        <authorList>
            <person name="Alberto-Lei F."/>
            <person name="Nodari C.S."/>
            <person name="Streling A.P."/>
            <person name="Paulino J.T."/>
            <person name="Bessa-Neto F.O."/>
            <person name="Cayo R."/>
            <person name="Gales A.C."/>
        </authorList>
    </citation>
    <scope>NUCLEOTIDE SEQUENCE [LARGE SCALE GENOMIC DNA]</scope>
    <source>
        <strain evidence="7 8">12815</strain>
    </source>
</reference>
<dbReference type="Gene3D" id="1.10.10.10">
    <property type="entry name" value="Winged helix-like DNA-binding domain superfamily/Winged helix DNA-binding domain"/>
    <property type="match status" value="1"/>
</dbReference>
<dbReference type="InterPro" id="IPR036388">
    <property type="entry name" value="WH-like_DNA-bd_sf"/>
</dbReference>
<gene>
    <name evidence="7" type="ORF">H4C80_26085</name>
</gene>
<dbReference type="EMBL" id="JACGCX010000039">
    <property type="protein sequence ID" value="MBA6100560.1"/>
    <property type="molecule type" value="Genomic_DNA"/>
</dbReference>
<keyword evidence="3" id="KW-0731">Sigma factor</keyword>
<dbReference type="AlphaFoldDB" id="A0A7W2KLB2"/>
<dbReference type="Gene3D" id="1.10.1740.10">
    <property type="match status" value="1"/>
</dbReference>
<dbReference type="NCBIfam" id="TIGR02937">
    <property type="entry name" value="sigma70-ECF"/>
    <property type="match status" value="1"/>
</dbReference>
<dbReference type="SUPFAM" id="SSF88946">
    <property type="entry name" value="Sigma2 domain of RNA polymerase sigma factors"/>
    <property type="match status" value="1"/>
</dbReference>
<dbReference type="Proteomes" id="UP000545074">
    <property type="component" value="Unassembled WGS sequence"/>
</dbReference>
<dbReference type="InterPro" id="IPR013249">
    <property type="entry name" value="RNA_pol_sigma70_r4_t2"/>
</dbReference>
<evidence type="ECO:0000259" key="5">
    <source>
        <dbReference type="Pfam" id="PF04542"/>
    </source>
</evidence>
<proteinExistence type="inferred from homology"/>
<comment type="similarity">
    <text evidence="1">Belongs to the sigma-70 factor family. ECF subfamily.</text>
</comment>
<dbReference type="GO" id="GO:0006352">
    <property type="term" value="P:DNA-templated transcription initiation"/>
    <property type="evidence" value="ECO:0007669"/>
    <property type="project" value="InterPro"/>
</dbReference>
<dbReference type="InterPro" id="IPR013324">
    <property type="entry name" value="RNA_pol_sigma_r3/r4-like"/>
</dbReference>
<dbReference type="InterPro" id="IPR014284">
    <property type="entry name" value="RNA_pol_sigma-70_dom"/>
</dbReference>
<keyword evidence="4" id="KW-0804">Transcription</keyword>
<accession>A0A7W2KLB2</accession>
<dbReference type="InterPro" id="IPR039425">
    <property type="entry name" value="RNA_pol_sigma-70-like"/>
</dbReference>
<organism evidence="7 8">
    <name type="scientific">Pseudomonas juntendi</name>
    <dbReference type="NCBI Taxonomy" id="2666183"/>
    <lineage>
        <taxon>Bacteria</taxon>
        <taxon>Pseudomonadati</taxon>
        <taxon>Pseudomonadota</taxon>
        <taxon>Gammaproteobacteria</taxon>
        <taxon>Pseudomonadales</taxon>
        <taxon>Pseudomonadaceae</taxon>
        <taxon>Pseudomonas</taxon>
    </lineage>
</organism>
<evidence type="ECO:0000313" key="8">
    <source>
        <dbReference type="Proteomes" id="UP000545074"/>
    </source>
</evidence>
<dbReference type="InterPro" id="IPR013325">
    <property type="entry name" value="RNA_pol_sigma_r2"/>
</dbReference>
<feature type="domain" description="RNA polymerase sigma-70 region 2" evidence="5">
    <location>
        <begin position="17"/>
        <end position="83"/>
    </location>
</feature>
<dbReference type="Pfam" id="PF08281">
    <property type="entry name" value="Sigma70_r4_2"/>
    <property type="match status" value="1"/>
</dbReference>
<dbReference type="Pfam" id="PF04542">
    <property type="entry name" value="Sigma70_r2"/>
    <property type="match status" value="1"/>
</dbReference>
<evidence type="ECO:0000256" key="4">
    <source>
        <dbReference type="ARBA" id="ARBA00023163"/>
    </source>
</evidence>
<evidence type="ECO:0000256" key="3">
    <source>
        <dbReference type="ARBA" id="ARBA00023082"/>
    </source>
</evidence>
<name>A0A7W2KLB2_9PSED</name>
<evidence type="ECO:0000259" key="6">
    <source>
        <dbReference type="Pfam" id="PF08281"/>
    </source>
</evidence>
<dbReference type="PANTHER" id="PTHR43133:SF63">
    <property type="entry name" value="RNA POLYMERASE SIGMA FACTOR FECI-RELATED"/>
    <property type="match status" value="1"/>
</dbReference>
<dbReference type="GO" id="GO:0016987">
    <property type="term" value="F:sigma factor activity"/>
    <property type="evidence" value="ECO:0007669"/>
    <property type="project" value="UniProtKB-KW"/>
</dbReference>
<keyword evidence="2" id="KW-0805">Transcription regulation</keyword>
<sequence>MSSPPASPTAPTDIQSLYAEHHAWLVDWLRKRLRQGDNAADLAQDTFVNVLGKPDRLKDVHQPRAWLSTIARALVIDRARRDRVERAYLDAIAHLPEPLVPSPEAQMILLETLAKVDALLDGLPPKVRKAFLLSRLDGLGYKEIALQLGVSLRSVESYMAKAIRHCYFAAS</sequence>
<feature type="domain" description="RNA polymerase sigma factor 70 region 4 type 2" evidence="6">
    <location>
        <begin position="115"/>
        <end position="166"/>
    </location>
</feature>
<dbReference type="NCBIfam" id="NF009180">
    <property type="entry name" value="PRK12528.1"/>
    <property type="match status" value="1"/>
</dbReference>
<dbReference type="RefSeq" id="WP_177333793.1">
    <property type="nucleotide sequence ID" value="NZ_BQIO01000011.1"/>
</dbReference>
<protein>
    <submittedName>
        <fullName evidence="7">Sigma-70 family RNA polymerase sigma factor</fullName>
    </submittedName>
</protein>
<evidence type="ECO:0000313" key="7">
    <source>
        <dbReference type="EMBL" id="MBA6100560.1"/>
    </source>
</evidence>
<dbReference type="SUPFAM" id="SSF88659">
    <property type="entry name" value="Sigma3 and sigma4 domains of RNA polymerase sigma factors"/>
    <property type="match status" value="1"/>
</dbReference>
<evidence type="ECO:0000256" key="1">
    <source>
        <dbReference type="ARBA" id="ARBA00010641"/>
    </source>
</evidence>
<dbReference type="GO" id="GO:0003677">
    <property type="term" value="F:DNA binding"/>
    <property type="evidence" value="ECO:0007669"/>
    <property type="project" value="InterPro"/>
</dbReference>
<dbReference type="InterPro" id="IPR007627">
    <property type="entry name" value="RNA_pol_sigma70_r2"/>
</dbReference>
<comment type="caution">
    <text evidence="7">The sequence shown here is derived from an EMBL/GenBank/DDBJ whole genome shotgun (WGS) entry which is preliminary data.</text>
</comment>
<dbReference type="PANTHER" id="PTHR43133">
    <property type="entry name" value="RNA POLYMERASE ECF-TYPE SIGMA FACTO"/>
    <property type="match status" value="1"/>
</dbReference>
<evidence type="ECO:0000256" key="2">
    <source>
        <dbReference type="ARBA" id="ARBA00023015"/>
    </source>
</evidence>
<dbReference type="CDD" id="cd06171">
    <property type="entry name" value="Sigma70_r4"/>
    <property type="match status" value="1"/>
</dbReference>